<evidence type="ECO:0000313" key="2">
    <source>
        <dbReference type="EMBL" id="KYM95504.1"/>
    </source>
</evidence>
<evidence type="ECO:0000256" key="1">
    <source>
        <dbReference type="SAM" id="Phobius"/>
    </source>
</evidence>
<keyword evidence="1" id="KW-0812">Transmembrane</keyword>
<dbReference type="EMBL" id="KQ978292">
    <property type="protein sequence ID" value="KYM95504.1"/>
    <property type="molecule type" value="Genomic_DNA"/>
</dbReference>
<keyword evidence="3" id="KW-1185">Reference proteome</keyword>
<name>A0A195C3R7_9HYME</name>
<keyword evidence="1" id="KW-0472">Membrane</keyword>
<evidence type="ECO:0000313" key="3">
    <source>
        <dbReference type="Proteomes" id="UP000078542"/>
    </source>
</evidence>
<gene>
    <name evidence="2" type="ORF">ALC62_13934</name>
</gene>
<sequence length="92" mass="10527">MICYFGWIIIELCGIFNAIFIDNYTKSKIKTIISHSYGVSHHIFKFMLINYMCETVSTKASATADLLNKLSYVTGDNEIREIVSLKMSSLNY</sequence>
<organism evidence="2 3">
    <name type="scientific">Cyphomyrmex costatus</name>
    <dbReference type="NCBI Taxonomy" id="456900"/>
    <lineage>
        <taxon>Eukaryota</taxon>
        <taxon>Metazoa</taxon>
        <taxon>Ecdysozoa</taxon>
        <taxon>Arthropoda</taxon>
        <taxon>Hexapoda</taxon>
        <taxon>Insecta</taxon>
        <taxon>Pterygota</taxon>
        <taxon>Neoptera</taxon>
        <taxon>Endopterygota</taxon>
        <taxon>Hymenoptera</taxon>
        <taxon>Apocrita</taxon>
        <taxon>Aculeata</taxon>
        <taxon>Formicoidea</taxon>
        <taxon>Formicidae</taxon>
        <taxon>Myrmicinae</taxon>
        <taxon>Cyphomyrmex</taxon>
    </lineage>
</organism>
<accession>A0A195C3R7</accession>
<feature type="transmembrane region" description="Helical" evidence="1">
    <location>
        <begin position="6"/>
        <end position="25"/>
    </location>
</feature>
<proteinExistence type="predicted"/>
<keyword evidence="1" id="KW-1133">Transmembrane helix</keyword>
<protein>
    <submittedName>
        <fullName evidence="2">Uncharacterized protein</fullName>
    </submittedName>
</protein>
<reference evidence="2 3" key="1">
    <citation type="submission" date="2016-03" db="EMBL/GenBank/DDBJ databases">
        <title>Cyphomyrmex costatus WGS genome.</title>
        <authorList>
            <person name="Nygaard S."/>
            <person name="Hu H."/>
            <person name="Boomsma J."/>
            <person name="Zhang G."/>
        </authorList>
    </citation>
    <scope>NUCLEOTIDE SEQUENCE [LARGE SCALE GENOMIC DNA]</scope>
    <source>
        <strain evidence="2">MS0001</strain>
        <tissue evidence="2">Whole body</tissue>
    </source>
</reference>
<dbReference type="Proteomes" id="UP000078542">
    <property type="component" value="Unassembled WGS sequence"/>
</dbReference>
<dbReference type="AlphaFoldDB" id="A0A195C3R7"/>